<keyword evidence="2" id="KW-1185">Reference proteome</keyword>
<evidence type="ECO:0000313" key="1">
    <source>
        <dbReference type="EMBL" id="KAJ2899961.1"/>
    </source>
</evidence>
<sequence>MDDTHISSIDSIASVDDLRAQLRDTTVRLQSAARMGIDLAAQNQALTAKLSGMSQEQEDLRQRLDLVERDRRWMQDQSLRVDQVRATLNDVLAKTDGNRSRHVATDSRIDGLAAEVAKLRDRAEEQAHALDSVASVRKWAAEVSAIQRTLVDVQNAVASQGSRLNELHESVTKCESRRRTHTNETARALTELSGRTSSTEALQRETQAQMDWVASHQRELQESLHSVVREYNTMLNEHEQAIRILGDSHAVLESQVALSQSVHTPVSVRYKNGGSGLPTPAGSAPSSIVRQKTRTAAAASPVMENHYSSAFASPTASASVPVVCAKNGGGGGMASRRTRDSGIYTAPVLRGESLGDIFANDNDNNNSSNTLEITDKAVVSLLPPPLTSVSRKAASVVGTGDRSRLRPRQRNSSFSRLSAFSATSPTRVAATNGGGLGNILSSSAHVGVGWGNYWEARRHRLQFDLQKRLSISTTATAIGSGLLSNGEQKDDVIGIED</sequence>
<protein>
    <submittedName>
        <fullName evidence="1">Uncharacterized protein</fullName>
    </submittedName>
</protein>
<reference evidence="1" key="1">
    <citation type="submission" date="2022-07" db="EMBL/GenBank/DDBJ databases">
        <title>Phylogenomic reconstructions and comparative analyses of Kickxellomycotina fungi.</title>
        <authorList>
            <person name="Reynolds N.K."/>
            <person name="Stajich J.E."/>
            <person name="Barry K."/>
            <person name="Grigoriev I.V."/>
            <person name="Crous P."/>
            <person name="Smith M.E."/>
        </authorList>
    </citation>
    <scope>NUCLEOTIDE SEQUENCE</scope>
    <source>
        <strain evidence="1">CBS 190363</strain>
    </source>
</reference>
<dbReference type="EMBL" id="JANBVB010000014">
    <property type="protein sequence ID" value="KAJ2899961.1"/>
    <property type="molecule type" value="Genomic_DNA"/>
</dbReference>
<comment type="caution">
    <text evidence="1">The sequence shown here is derived from an EMBL/GenBank/DDBJ whole genome shotgun (WGS) entry which is preliminary data.</text>
</comment>
<name>A0ACC1M928_9FUNG</name>
<proteinExistence type="predicted"/>
<gene>
    <name evidence="1" type="ORF">IWW38_000759</name>
</gene>
<dbReference type="Proteomes" id="UP001139981">
    <property type="component" value="Unassembled WGS sequence"/>
</dbReference>
<organism evidence="1 2">
    <name type="scientific">Coemansia aciculifera</name>
    <dbReference type="NCBI Taxonomy" id="417176"/>
    <lineage>
        <taxon>Eukaryota</taxon>
        <taxon>Fungi</taxon>
        <taxon>Fungi incertae sedis</taxon>
        <taxon>Zoopagomycota</taxon>
        <taxon>Kickxellomycotina</taxon>
        <taxon>Kickxellomycetes</taxon>
        <taxon>Kickxellales</taxon>
        <taxon>Kickxellaceae</taxon>
        <taxon>Coemansia</taxon>
    </lineage>
</organism>
<evidence type="ECO:0000313" key="2">
    <source>
        <dbReference type="Proteomes" id="UP001139981"/>
    </source>
</evidence>
<accession>A0ACC1M928</accession>